<dbReference type="GO" id="GO:0006412">
    <property type="term" value="P:translation"/>
    <property type="evidence" value="ECO:0007669"/>
    <property type="project" value="InterPro"/>
</dbReference>
<reference evidence="7 8" key="1">
    <citation type="submission" date="2017-10" db="EMBL/GenBank/DDBJ databases">
        <title>The draft genome sequence of Lewinella nigricans NBRC 102662.</title>
        <authorList>
            <person name="Wang K."/>
        </authorList>
    </citation>
    <scope>NUCLEOTIDE SEQUENCE [LARGE SCALE GENOMIC DNA]</scope>
    <source>
        <strain evidence="7 8">NBRC 102662</strain>
    </source>
</reference>
<dbReference type="GO" id="GO:0009279">
    <property type="term" value="C:cell outer membrane"/>
    <property type="evidence" value="ECO:0007669"/>
    <property type="project" value="UniProtKB-SubCell"/>
</dbReference>
<dbReference type="SUPFAM" id="SSF103088">
    <property type="entry name" value="OmpA-like"/>
    <property type="match status" value="1"/>
</dbReference>
<dbReference type="Gene3D" id="3.40.190.10">
    <property type="entry name" value="Periplasmic binding protein-like II"/>
    <property type="match status" value="1"/>
</dbReference>
<organism evidence="7 8">
    <name type="scientific">Flavilitoribacter nigricans (strain ATCC 23147 / DSM 23189 / NBRC 102662 / NCIMB 1420 / SS-2)</name>
    <name type="common">Lewinella nigricans</name>
    <dbReference type="NCBI Taxonomy" id="1122177"/>
    <lineage>
        <taxon>Bacteria</taxon>
        <taxon>Pseudomonadati</taxon>
        <taxon>Bacteroidota</taxon>
        <taxon>Saprospiria</taxon>
        <taxon>Saprospirales</taxon>
        <taxon>Lewinellaceae</taxon>
        <taxon>Flavilitoribacter</taxon>
    </lineage>
</organism>
<keyword evidence="8" id="KW-1185">Reference proteome</keyword>
<dbReference type="InterPro" id="IPR015168">
    <property type="entry name" value="SsuA/THI5"/>
</dbReference>
<evidence type="ECO:0000256" key="1">
    <source>
        <dbReference type="ARBA" id="ARBA00004442"/>
    </source>
</evidence>
<dbReference type="Pfam" id="PF09084">
    <property type="entry name" value="NMT1"/>
    <property type="match status" value="1"/>
</dbReference>
<comment type="caution">
    <text evidence="7">The sequence shown here is derived from an EMBL/GenBank/DDBJ whole genome shotgun (WGS) entry which is preliminary data.</text>
</comment>
<name>A0A2D0NJN1_FLAN2</name>
<dbReference type="AlphaFoldDB" id="A0A2D0NJN1"/>
<evidence type="ECO:0000256" key="3">
    <source>
        <dbReference type="ARBA" id="ARBA00023237"/>
    </source>
</evidence>
<dbReference type="Pfam" id="PF00691">
    <property type="entry name" value="OmpA"/>
    <property type="match status" value="1"/>
</dbReference>
<dbReference type="PRINTS" id="PR01021">
    <property type="entry name" value="OMPADOMAIN"/>
</dbReference>
<feature type="region of interest" description="Disordered" evidence="5">
    <location>
        <begin position="489"/>
        <end position="509"/>
    </location>
</feature>
<dbReference type="EMBL" id="PDUD01000001">
    <property type="protein sequence ID" value="PHN08701.1"/>
    <property type="molecule type" value="Genomic_DNA"/>
</dbReference>
<comment type="subcellular location">
    <subcellularLocation>
        <location evidence="1">Cell outer membrane</location>
    </subcellularLocation>
</comment>
<evidence type="ECO:0000313" key="8">
    <source>
        <dbReference type="Proteomes" id="UP000223913"/>
    </source>
</evidence>
<dbReference type="PANTHER" id="PTHR30329:SF21">
    <property type="entry name" value="LIPOPROTEIN YIAD-RELATED"/>
    <property type="match status" value="1"/>
</dbReference>
<evidence type="ECO:0000259" key="6">
    <source>
        <dbReference type="PROSITE" id="PS51123"/>
    </source>
</evidence>
<dbReference type="InterPro" id="IPR018130">
    <property type="entry name" value="Ribosomal_uS2_CS"/>
</dbReference>
<evidence type="ECO:0000256" key="5">
    <source>
        <dbReference type="SAM" id="MobiDB-lite"/>
    </source>
</evidence>
<evidence type="ECO:0000256" key="2">
    <source>
        <dbReference type="ARBA" id="ARBA00023136"/>
    </source>
</evidence>
<dbReference type="InterPro" id="IPR006664">
    <property type="entry name" value="OMP_bac"/>
</dbReference>
<dbReference type="RefSeq" id="WP_099148293.1">
    <property type="nucleotide sequence ID" value="NZ_PDUD01000001.1"/>
</dbReference>
<dbReference type="InterPro" id="IPR006665">
    <property type="entry name" value="OmpA-like"/>
</dbReference>
<evidence type="ECO:0000256" key="4">
    <source>
        <dbReference type="PROSITE-ProRule" id="PRU00473"/>
    </source>
</evidence>
<sequence>MAKRLTTFSKFLITLLIVAGVYFGFTQLQKAGVFGDGTVVKTDDDSSESGESLSGDDDVIRIGVVTWGGYAGGQYFNEGFEASTKSRFYKDYGLKVEFVLNDDVDNSLNAWKNGDLDLHWYTIDAFPTIVEGLEDFSPVVLWQADWSRGGDAIVARRGIKNVGDLRGKKIAVAQLTPSHSFLLWLLDAGGMTVDDVQLVEVSSAIDAASAFKSQQVDAAVVWSPDDEECLKAVTGSTILESTRSASNIIADFFFAKEAYVRDNREKLEKLYEGWMRGAAEINNSQSAKDKAIDILTADLGVPRDFAATAIDNVRLVTHGDNVNFFGLNSNFNGVTGENLYLNMTQDYQALGLAGSGVPNWRQISYPQFVQQAKLEATGNNAAEEGPDFSTVSASEGTAKEAIATKRVSINFRTGEYQLDENAKYIIDLEFVDIAKAFGNARIRIEGNTDNVGNEASNIRLSERRAQAVADYLIAEHGMKPARFIIVGNGPNDPVDSNNTAEGRAKNRRTDFELVRE</sequence>
<dbReference type="Proteomes" id="UP000223913">
    <property type="component" value="Unassembled WGS sequence"/>
</dbReference>
<dbReference type="OrthoDB" id="9815602at2"/>
<keyword evidence="3" id="KW-0998">Cell outer membrane</keyword>
<keyword evidence="2 4" id="KW-0472">Membrane</keyword>
<feature type="domain" description="OmpA-like" evidence="6">
    <location>
        <begin position="398"/>
        <end position="516"/>
    </location>
</feature>
<dbReference type="GO" id="GO:0005840">
    <property type="term" value="C:ribosome"/>
    <property type="evidence" value="ECO:0007669"/>
    <property type="project" value="InterPro"/>
</dbReference>
<evidence type="ECO:0000313" key="7">
    <source>
        <dbReference type="EMBL" id="PHN08701.1"/>
    </source>
</evidence>
<protein>
    <recommendedName>
        <fullName evidence="6">OmpA-like domain-containing protein</fullName>
    </recommendedName>
</protein>
<dbReference type="CDD" id="cd07185">
    <property type="entry name" value="OmpA_C-like"/>
    <property type="match status" value="1"/>
</dbReference>
<dbReference type="Gene3D" id="3.30.1330.60">
    <property type="entry name" value="OmpA-like domain"/>
    <property type="match status" value="1"/>
</dbReference>
<dbReference type="PROSITE" id="PS51123">
    <property type="entry name" value="OMPA_2"/>
    <property type="match status" value="1"/>
</dbReference>
<accession>A0A2D0NJN1</accession>
<proteinExistence type="predicted"/>
<gene>
    <name evidence="7" type="ORF">CRP01_00960</name>
</gene>
<dbReference type="PROSITE" id="PS00962">
    <property type="entry name" value="RIBOSOMAL_S2_1"/>
    <property type="match status" value="1"/>
</dbReference>
<dbReference type="GO" id="GO:0003735">
    <property type="term" value="F:structural constituent of ribosome"/>
    <property type="evidence" value="ECO:0007669"/>
    <property type="project" value="InterPro"/>
</dbReference>
<dbReference type="InterPro" id="IPR050330">
    <property type="entry name" value="Bact_OuterMem_StrucFunc"/>
</dbReference>
<dbReference type="InterPro" id="IPR036737">
    <property type="entry name" value="OmpA-like_sf"/>
</dbReference>
<dbReference type="PANTHER" id="PTHR30329">
    <property type="entry name" value="STATOR ELEMENT OF FLAGELLAR MOTOR COMPLEX"/>
    <property type="match status" value="1"/>
</dbReference>
<dbReference type="SUPFAM" id="SSF53850">
    <property type="entry name" value="Periplasmic binding protein-like II"/>
    <property type="match status" value="1"/>
</dbReference>